<dbReference type="AlphaFoldDB" id="A0A0F9F810"/>
<gene>
    <name evidence="1" type="ORF">LCGC14_1985030</name>
</gene>
<reference evidence="1" key="1">
    <citation type="journal article" date="2015" name="Nature">
        <title>Complex archaea that bridge the gap between prokaryotes and eukaryotes.</title>
        <authorList>
            <person name="Spang A."/>
            <person name="Saw J.H."/>
            <person name="Jorgensen S.L."/>
            <person name="Zaremba-Niedzwiedzka K."/>
            <person name="Martijn J."/>
            <person name="Lind A.E."/>
            <person name="van Eijk R."/>
            <person name="Schleper C."/>
            <person name="Guy L."/>
            <person name="Ettema T.J."/>
        </authorList>
    </citation>
    <scope>NUCLEOTIDE SEQUENCE</scope>
</reference>
<evidence type="ECO:0000313" key="1">
    <source>
        <dbReference type="EMBL" id="KKL82413.1"/>
    </source>
</evidence>
<protein>
    <recommendedName>
        <fullName evidence="2">YitH acetyltransferase (GNAT) domain-containing protein</fullName>
    </recommendedName>
</protein>
<accession>A0A0F9F810</accession>
<sequence length="122" mass="13952">MDIQRYKTAVAKSKHSTHIGEVREDAKLYLFNDDTQGFGITEDSELVNMFSNKGRGIIPLLMAVEHGARHLNCFDGFLTKFYSQVGFKEYDRVVFDIALAPDGWDYNLYGTPDVVYMRMEVA</sequence>
<comment type="caution">
    <text evidence="1">The sequence shown here is derived from an EMBL/GenBank/DDBJ whole genome shotgun (WGS) entry which is preliminary data.</text>
</comment>
<dbReference type="EMBL" id="LAZR01022285">
    <property type="protein sequence ID" value="KKL82413.1"/>
    <property type="molecule type" value="Genomic_DNA"/>
</dbReference>
<name>A0A0F9F810_9ZZZZ</name>
<proteinExistence type="predicted"/>
<organism evidence="1">
    <name type="scientific">marine sediment metagenome</name>
    <dbReference type="NCBI Taxonomy" id="412755"/>
    <lineage>
        <taxon>unclassified sequences</taxon>
        <taxon>metagenomes</taxon>
        <taxon>ecological metagenomes</taxon>
    </lineage>
</organism>
<evidence type="ECO:0008006" key="2">
    <source>
        <dbReference type="Google" id="ProtNLM"/>
    </source>
</evidence>